<comment type="catalytic activity">
    <reaction evidence="1">
        <text>ATP + protein L-histidine = ADP + protein N-phospho-L-histidine.</text>
        <dbReference type="EC" id="2.7.13.3"/>
    </reaction>
</comment>
<evidence type="ECO:0000259" key="13">
    <source>
        <dbReference type="PROSITE" id="PS50885"/>
    </source>
</evidence>
<dbReference type="CDD" id="cd00082">
    <property type="entry name" value="HisKA"/>
    <property type="match status" value="1"/>
</dbReference>
<evidence type="ECO:0000313" key="15">
    <source>
        <dbReference type="Proteomes" id="UP001500596"/>
    </source>
</evidence>
<dbReference type="InterPro" id="IPR003661">
    <property type="entry name" value="HisK_dim/P_dom"/>
</dbReference>
<dbReference type="SMART" id="SM00387">
    <property type="entry name" value="HATPase_c"/>
    <property type="match status" value="1"/>
</dbReference>
<evidence type="ECO:0000259" key="12">
    <source>
        <dbReference type="PROSITE" id="PS50109"/>
    </source>
</evidence>
<name>A0ABP4TAA0_9MICO</name>
<proteinExistence type="predicted"/>
<comment type="subcellular location">
    <subcellularLocation>
        <location evidence="2">Cell membrane</location>
    </subcellularLocation>
</comment>
<keyword evidence="7 14" id="KW-0418">Kinase</keyword>
<dbReference type="InterPro" id="IPR005467">
    <property type="entry name" value="His_kinase_dom"/>
</dbReference>
<keyword evidence="15" id="KW-1185">Reference proteome</keyword>
<dbReference type="PANTHER" id="PTHR45453">
    <property type="entry name" value="PHOSPHATE REGULON SENSOR PROTEIN PHOR"/>
    <property type="match status" value="1"/>
</dbReference>
<evidence type="ECO:0000256" key="2">
    <source>
        <dbReference type="ARBA" id="ARBA00004236"/>
    </source>
</evidence>
<organism evidence="14 15">
    <name type="scientific">Microbacterium lacus</name>
    <dbReference type="NCBI Taxonomy" id="415217"/>
    <lineage>
        <taxon>Bacteria</taxon>
        <taxon>Bacillati</taxon>
        <taxon>Actinomycetota</taxon>
        <taxon>Actinomycetes</taxon>
        <taxon>Micrococcales</taxon>
        <taxon>Microbacteriaceae</taxon>
        <taxon>Microbacterium</taxon>
    </lineage>
</organism>
<keyword evidence="11" id="KW-0472">Membrane</keyword>
<dbReference type="PROSITE" id="PS50885">
    <property type="entry name" value="HAMP"/>
    <property type="match status" value="1"/>
</dbReference>
<evidence type="ECO:0000256" key="5">
    <source>
        <dbReference type="ARBA" id="ARBA00022679"/>
    </source>
</evidence>
<evidence type="ECO:0000256" key="1">
    <source>
        <dbReference type="ARBA" id="ARBA00000085"/>
    </source>
</evidence>
<dbReference type="Gene3D" id="3.30.565.10">
    <property type="entry name" value="Histidine kinase-like ATPase, C-terminal domain"/>
    <property type="match status" value="1"/>
</dbReference>
<dbReference type="GO" id="GO:0016301">
    <property type="term" value="F:kinase activity"/>
    <property type="evidence" value="ECO:0007669"/>
    <property type="project" value="UniProtKB-KW"/>
</dbReference>
<dbReference type="InterPro" id="IPR004358">
    <property type="entry name" value="Sig_transdc_His_kin-like_C"/>
</dbReference>
<evidence type="ECO:0000256" key="3">
    <source>
        <dbReference type="ARBA" id="ARBA00012438"/>
    </source>
</evidence>
<dbReference type="Gene3D" id="1.10.287.130">
    <property type="match status" value="1"/>
</dbReference>
<dbReference type="SUPFAM" id="SSF55874">
    <property type="entry name" value="ATPase domain of HSP90 chaperone/DNA topoisomerase II/histidine kinase"/>
    <property type="match status" value="1"/>
</dbReference>
<evidence type="ECO:0000256" key="7">
    <source>
        <dbReference type="ARBA" id="ARBA00022777"/>
    </source>
</evidence>
<comment type="caution">
    <text evidence="14">The sequence shown here is derived from an EMBL/GenBank/DDBJ whole genome shotgun (WGS) entry which is preliminary data.</text>
</comment>
<protein>
    <recommendedName>
        <fullName evidence="10">Sensor-like histidine kinase SenX3</fullName>
        <ecNumber evidence="3">2.7.13.3</ecNumber>
    </recommendedName>
</protein>
<dbReference type="Proteomes" id="UP001500596">
    <property type="component" value="Unassembled WGS sequence"/>
</dbReference>
<feature type="transmembrane region" description="Helical" evidence="11">
    <location>
        <begin position="38"/>
        <end position="63"/>
    </location>
</feature>
<dbReference type="PANTHER" id="PTHR45453:SF1">
    <property type="entry name" value="PHOSPHATE REGULON SENSOR PROTEIN PHOR"/>
    <property type="match status" value="1"/>
</dbReference>
<feature type="transmembrane region" description="Helical" evidence="11">
    <location>
        <begin position="69"/>
        <end position="95"/>
    </location>
</feature>
<keyword evidence="9" id="KW-0902">Two-component regulatory system</keyword>
<dbReference type="SMART" id="SM00388">
    <property type="entry name" value="HisKA"/>
    <property type="match status" value="1"/>
</dbReference>
<keyword evidence="6 11" id="KW-0812">Transmembrane</keyword>
<evidence type="ECO:0000256" key="10">
    <source>
        <dbReference type="ARBA" id="ARBA00039401"/>
    </source>
</evidence>
<dbReference type="RefSeq" id="WP_344055729.1">
    <property type="nucleotide sequence ID" value="NZ_BAAAPK010000001.1"/>
</dbReference>
<evidence type="ECO:0000313" key="14">
    <source>
        <dbReference type="EMBL" id="GAA1684523.1"/>
    </source>
</evidence>
<dbReference type="InterPro" id="IPR036890">
    <property type="entry name" value="HATPase_C_sf"/>
</dbReference>
<sequence>MSWPDLLQVAGLSLAITLAIGGVAVAALFVLRRSSLAVQVCVLVFAAVLAVIASMVGASWLMFISAHDLTVAVNVAVLSGAVSLALVAVLGLVVVRNTRSLSHAARSIGAGERVDAVGPQSGAEFRALAAELVAMSTKLAESREREHRIEESRRELVAWIAHDLRTPLAGIMSMAEALEDDLATDPQRYHRQMREQVSRLSAMVDDLFELSKIDSGTLRLSLQDVSLYDVISDTVAELRPVSQGHEIRIEAGLDNDAVVHADPRELSRAISNLLLNAIQHTPAGSPITVAASVVEGRASVTVIDTGGGIDEDDLHRVFDPGWRGVPARTPEQHPHSISGPLRSSGAGLGLAIVRGIATAHQGEVTVQNVAGGCRFDLILPSVTHGREESFA</sequence>
<evidence type="ECO:0000256" key="11">
    <source>
        <dbReference type="SAM" id="Phobius"/>
    </source>
</evidence>
<feature type="domain" description="Histidine kinase" evidence="12">
    <location>
        <begin position="159"/>
        <end position="383"/>
    </location>
</feature>
<dbReference type="InterPro" id="IPR050351">
    <property type="entry name" value="BphY/WalK/GraS-like"/>
</dbReference>
<feature type="transmembrane region" description="Helical" evidence="11">
    <location>
        <begin position="6"/>
        <end position="31"/>
    </location>
</feature>
<feature type="domain" description="HAMP" evidence="13">
    <location>
        <begin position="92"/>
        <end position="144"/>
    </location>
</feature>
<dbReference type="EC" id="2.7.13.3" evidence="3"/>
<dbReference type="Pfam" id="PF00512">
    <property type="entry name" value="HisKA"/>
    <property type="match status" value="1"/>
</dbReference>
<dbReference type="InterPro" id="IPR003660">
    <property type="entry name" value="HAMP_dom"/>
</dbReference>
<evidence type="ECO:0000256" key="4">
    <source>
        <dbReference type="ARBA" id="ARBA00022553"/>
    </source>
</evidence>
<evidence type="ECO:0000256" key="6">
    <source>
        <dbReference type="ARBA" id="ARBA00022692"/>
    </source>
</evidence>
<dbReference type="SUPFAM" id="SSF47384">
    <property type="entry name" value="Homodimeric domain of signal transducing histidine kinase"/>
    <property type="match status" value="1"/>
</dbReference>
<accession>A0ABP4TAA0</accession>
<dbReference type="EMBL" id="BAAAPK010000001">
    <property type="protein sequence ID" value="GAA1684523.1"/>
    <property type="molecule type" value="Genomic_DNA"/>
</dbReference>
<gene>
    <name evidence="14" type="ORF">GCM10009807_30400</name>
</gene>
<dbReference type="InterPro" id="IPR036097">
    <property type="entry name" value="HisK_dim/P_sf"/>
</dbReference>
<dbReference type="InterPro" id="IPR003594">
    <property type="entry name" value="HATPase_dom"/>
</dbReference>
<evidence type="ECO:0000256" key="9">
    <source>
        <dbReference type="ARBA" id="ARBA00023012"/>
    </source>
</evidence>
<keyword evidence="5" id="KW-0808">Transferase</keyword>
<evidence type="ECO:0000256" key="8">
    <source>
        <dbReference type="ARBA" id="ARBA00022989"/>
    </source>
</evidence>
<dbReference type="PRINTS" id="PR00344">
    <property type="entry name" value="BCTRLSENSOR"/>
</dbReference>
<reference evidence="15" key="1">
    <citation type="journal article" date="2019" name="Int. J. Syst. Evol. Microbiol.">
        <title>The Global Catalogue of Microorganisms (GCM) 10K type strain sequencing project: providing services to taxonomists for standard genome sequencing and annotation.</title>
        <authorList>
            <consortium name="The Broad Institute Genomics Platform"/>
            <consortium name="The Broad Institute Genome Sequencing Center for Infectious Disease"/>
            <person name="Wu L."/>
            <person name="Ma J."/>
        </authorList>
    </citation>
    <scope>NUCLEOTIDE SEQUENCE [LARGE SCALE GENOMIC DNA]</scope>
    <source>
        <strain evidence="15">JCM 15575</strain>
    </source>
</reference>
<dbReference type="PROSITE" id="PS50109">
    <property type="entry name" value="HIS_KIN"/>
    <property type="match status" value="1"/>
</dbReference>
<keyword evidence="4" id="KW-0597">Phosphoprotein</keyword>
<dbReference type="Pfam" id="PF02518">
    <property type="entry name" value="HATPase_c"/>
    <property type="match status" value="1"/>
</dbReference>
<keyword evidence="8 11" id="KW-1133">Transmembrane helix</keyword>